<reference evidence="4 5" key="1">
    <citation type="submission" date="2020-07" db="EMBL/GenBank/DDBJ databases">
        <title>Sequencing the genomes of 1000 actinobacteria strains.</title>
        <authorList>
            <person name="Klenk H.-P."/>
        </authorList>
    </citation>
    <scope>NUCLEOTIDE SEQUENCE [LARGE SCALE GENOMIC DNA]</scope>
    <source>
        <strain evidence="4 5">DSM 21350</strain>
    </source>
</reference>
<dbReference type="AlphaFoldDB" id="A0A7Y9E3H7"/>
<evidence type="ECO:0000259" key="3">
    <source>
        <dbReference type="Pfam" id="PF13529"/>
    </source>
</evidence>
<feature type="domain" description="Peptidase C39-like" evidence="3">
    <location>
        <begin position="238"/>
        <end position="361"/>
    </location>
</feature>
<dbReference type="RefSeq" id="WP_179662178.1">
    <property type="nucleotide sequence ID" value="NZ_JACCBG010000001.1"/>
</dbReference>
<evidence type="ECO:0000313" key="5">
    <source>
        <dbReference type="Proteomes" id="UP000535511"/>
    </source>
</evidence>
<evidence type="ECO:0000313" key="4">
    <source>
        <dbReference type="EMBL" id="NYD40265.1"/>
    </source>
</evidence>
<feature type="signal peptide" evidence="2">
    <location>
        <begin position="1"/>
        <end position="27"/>
    </location>
</feature>
<feature type="chain" id="PRO_5038621500" description="Peptidase C39-like domain-containing protein" evidence="2">
    <location>
        <begin position="28"/>
        <end position="410"/>
    </location>
</feature>
<dbReference type="Pfam" id="PF13529">
    <property type="entry name" value="Peptidase_C39_2"/>
    <property type="match status" value="1"/>
</dbReference>
<feature type="region of interest" description="Disordered" evidence="1">
    <location>
        <begin position="205"/>
        <end position="224"/>
    </location>
</feature>
<protein>
    <recommendedName>
        <fullName evidence="3">Peptidase C39-like domain-containing protein</fullName>
    </recommendedName>
</protein>
<gene>
    <name evidence="4" type="ORF">BJZ21_000348</name>
</gene>
<keyword evidence="5" id="KW-1185">Reference proteome</keyword>
<name>A0A7Y9E3H7_9ACTN</name>
<comment type="caution">
    <text evidence="4">The sequence shown here is derived from an EMBL/GenBank/DDBJ whole genome shotgun (WGS) entry which is preliminary data.</text>
</comment>
<proteinExistence type="predicted"/>
<dbReference type="Proteomes" id="UP000535511">
    <property type="component" value="Unassembled WGS sequence"/>
</dbReference>
<organism evidence="4 5">
    <name type="scientific">Nocardioides panaciterrulae</name>
    <dbReference type="NCBI Taxonomy" id="661492"/>
    <lineage>
        <taxon>Bacteria</taxon>
        <taxon>Bacillati</taxon>
        <taxon>Actinomycetota</taxon>
        <taxon>Actinomycetes</taxon>
        <taxon>Propionibacteriales</taxon>
        <taxon>Nocardioidaceae</taxon>
        <taxon>Nocardioides</taxon>
    </lineage>
</organism>
<dbReference type="InterPro" id="IPR039564">
    <property type="entry name" value="Peptidase_C39-like"/>
</dbReference>
<keyword evidence="2" id="KW-0732">Signal</keyword>
<evidence type="ECO:0000256" key="2">
    <source>
        <dbReference type="SAM" id="SignalP"/>
    </source>
</evidence>
<dbReference type="EMBL" id="JACCBG010000001">
    <property type="protein sequence ID" value="NYD40265.1"/>
    <property type="molecule type" value="Genomic_DNA"/>
</dbReference>
<accession>A0A7Y9E3H7</accession>
<sequence length="410" mass="45023">MSRPRPRTLAVGALALLLAAAPFVPHGGDDEGRIAASSDRTTRALATADTAPRGRLTPELKAEIDRVLAQGRAQAPGRVPVNAGPSRLAAALVRCADFDGQRYCLHTGWTESTQAQVQARAATAARAIAARPAATESTGDLDELATLRRFGRMSPAARADAERAELTAAARSVGKVWLLRHAIDGVTIPSSVLAAHPEMLAADGTAAARSRTTRQQRKTRGDYPQKAHVLNGHDVSEQHQTYWCGPTTMQMVAWGWTGHARSQQHWANKLGTTSSGTAITDMVRVTNAATGWDDKDHAGAYITLDVGDYGFGKWQLLLFRHIVDYKAPVILHPILLKKYYPYLDDDASGHFQVGRGYDKRGDKPNQIGYFEPWDQQRFDPSEPYIDRVQWRQAYKSYRANEAHFQHNIGV</sequence>
<evidence type="ECO:0000256" key="1">
    <source>
        <dbReference type="SAM" id="MobiDB-lite"/>
    </source>
</evidence>
<dbReference type="Gene3D" id="3.90.70.10">
    <property type="entry name" value="Cysteine proteinases"/>
    <property type="match status" value="1"/>
</dbReference>